<dbReference type="GO" id="GO:0003723">
    <property type="term" value="F:RNA binding"/>
    <property type="evidence" value="ECO:0007669"/>
    <property type="project" value="TreeGrafter"/>
</dbReference>
<dbReference type="Pfam" id="PF18444">
    <property type="entry name" value="RRM_9"/>
    <property type="match status" value="1"/>
</dbReference>
<dbReference type="PANTHER" id="PTHR10662:SF22">
    <property type="entry name" value="NUCLEAR RNA EXPORT FACTOR 1"/>
    <property type="match status" value="1"/>
</dbReference>
<dbReference type="Pfam" id="PF03943">
    <property type="entry name" value="TAP_C"/>
    <property type="match status" value="1"/>
</dbReference>
<accession>A0A9P8P1Y1</accession>
<comment type="subcellular location">
    <subcellularLocation>
        <location evidence="1">Nucleus</location>
    </subcellularLocation>
</comment>
<evidence type="ECO:0000256" key="1">
    <source>
        <dbReference type="ARBA" id="ARBA00004123"/>
    </source>
</evidence>
<reference evidence="14" key="2">
    <citation type="submission" date="2021-01" db="EMBL/GenBank/DDBJ databases">
        <authorList>
            <person name="Schikora-Tamarit M.A."/>
        </authorList>
    </citation>
    <scope>NUCLEOTIDE SEQUENCE</scope>
    <source>
        <strain evidence="14">CBS6341</strain>
    </source>
</reference>
<feature type="region of interest" description="Disordered" evidence="11">
    <location>
        <begin position="422"/>
        <end position="447"/>
    </location>
</feature>
<comment type="caution">
    <text evidence="14">The sequence shown here is derived from an EMBL/GenBank/DDBJ whole genome shotgun (WGS) entry which is preliminary data.</text>
</comment>
<evidence type="ECO:0000256" key="6">
    <source>
        <dbReference type="ARBA" id="ARBA00022737"/>
    </source>
</evidence>
<dbReference type="SUPFAM" id="SSF52058">
    <property type="entry name" value="L domain-like"/>
    <property type="match status" value="1"/>
</dbReference>
<evidence type="ECO:0000256" key="7">
    <source>
        <dbReference type="ARBA" id="ARBA00022816"/>
    </source>
</evidence>
<dbReference type="PANTHER" id="PTHR10662">
    <property type="entry name" value="NUCLEAR RNA EXPORT FACTOR"/>
    <property type="match status" value="1"/>
</dbReference>
<dbReference type="GO" id="GO:0016973">
    <property type="term" value="P:poly(A)+ mRNA export from nucleus"/>
    <property type="evidence" value="ECO:0007669"/>
    <property type="project" value="TreeGrafter"/>
</dbReference>
<keyword evidence="5" id="KW-0433">Leucine-rich repeat</keyword>
<dbReference type="PROSITE" id="PS50177">
    <property type="entry name" value="NTF2_DOMAIN"/>
    <property type="match status" value="1"/>
</dbReference>
<name>A0A9P8P1Y1_9ASCO</name>
<dbReference type="Pfam" id="PF22602">
    <property type="entry name" value="NXF_NTF2"/>
    <property type="match status" value="1"/>
</dbReference>
<dbReference type="PROSITE" id="PS51281">
    <property type="entry name" value="TAP_C"/>
    <property type="match status" value="1"/>
</dbReference>
<dbReference type="EMBL" id="JAEUBF010001479">
    <property type="protein sequence ID" value="KAH3664313.1"/>
    <property type="molecule type" value="Genomic_DNA"/>
</dbReference>
<dbReference type="FunFam" id="3.80.10.10:FF:000296">
    <property type="entry name" value="mRNA export factor MEX67"/>
    <property type="match status" value="1"/>
</dbReference>
<dbReference type="InterPro" id="IPR040736">
    <property type="entry name" value="Mex67_RRM"/>
</dbReference>
<dbReference type="InterPro" id="IPR032710">
    <property type="entry name" value="NTF2-like_dom_sf"/>
</dbReference>
<feature type="compositionally biased region" description="Polar residues" evidence="11">
    <location>
        <begin position="526"/>
        <end position="548"/>
    </location>
</feature>
<protein>
    <recommendedName>
        <fullName evidence="10">mRNA export factor MEX67</fullName>
    </recommendedName>
</protein>
<comment type="function">
    <text evidence="9">Involved in the export of mRNA from the nucleus to the cytoplasm.</text>
</comment>
<evidence type="ECO:0000256" key="11">
    <source>
        <dbReference type="SAM" id="MobiDB-lite"/>
    </source>
</evidence>
<dbReference type="SUPFAM" id="SSF46934">
    <property type="entry name" value="UBA-like"/>
    <property type="match status" value="1"/>
</dbReference>
<dbReference type="CDD" id="cd14342">
    <property type="entry name" value="UBA_TAP-C"/>
    <property type="match status" value="1"/>
</dbReference>
<dbReference type="InterPro" id="IPR030217">
    <property type="entry name" value="NXF_fam"/>
</dbReference>
<dbReference type="Proteomes" id="UP000769528">
    <property type="component" value="Unassembled WGS sequence"/>
</dbReference>
<evidence type="ECO:0000256" key="8">
    <source>
        <dbReference type="ARBA" id="ARBA00023242"/>
    </source>
</evidence>
<dbReference type="Gene3D" id="3.80.10.10">
    <property type="entry name" value="Ribonuclease Inhibitor"/>
    <property type="match status" value="1"/>
</dbReference>
<comment type="similarity">
    <text evidence="2">Belongs to the NXF family.</text>
</comment>
<dbReference type="Gene3D" id="1.10.8.10">
    <property type="entry name" value="DNA helicase RuvA subunit, C-terminal domain"/>
    <property type="match status" value="1"/>
</dbReference>
<feature type="domain" description="TAP-C" evidence="13">
    <location>
        <begin position="553"/>
        <end position="607"/>
    </location>
</feature>
<organism evidence="14 15">
    <name type="scientific">Wickerhamomyces mucosus</name>
    <dbReference type="NCBI Taxonomy" id="1378264"/>
    <lineage>
        <taxon>Eukaryota</taxon>
        <taxon>Fungi</taxon>
        <taxon>Dikarya</taxon>
        <taxon>Ascomycota</taxon>
        <taxon>Saccharomycotina</taxon>
        <taxon>Saccharomycetes</taxon>
        <taxon>Phaffomycetales</taxon>
        <taxon>Wickerhamomycetaceae</taxon>
        <taxon>Wickerhamomyces</taxon>
    </lineage>
</organism>
<dbReference type="PROSITE" id="PS51450">
    <property type="entry name" value="LRR"/>
    <property type="match status" value="1"/>
</dbReference>
<dbReference type="InterPro" id="IPR005637">
    <property type="entry name" value="TAP_C_dom"/>
</dbReference>
<evidence type="ECO:0000256" key="9">
    <source>
        <dbReference type="ARBA" id="ARBA00055253"/>
    </source>
</evidence>
<dbReference type="AlphaFoldDB" id="A0A9P8P1Y1"/>
<keyword evidence="4" id="KW-0963">Cytoplasm</keyword>
<keyword evidence="6" id="KW-0677">Repeat</keyword>
<feature type="region of interest" description="Disordered" evidence="11">
    <location>
        <begin position="483"/>
        <end position="548"/>
    </location>
</feature>
<dbReference type="OrthoDB" id="25872at2759"/>
<proteinExistence type="inferred from homology"/>
<dbReference type="InterPro" id="IPR032675">
    <property type="entry name" value="LRR_dom_sf"/>
</dbReference>
<dbReference type="Pfam" id="PF24048">
    <property type="entry name" value="LRR_NXF1-5"/>
    <property type="match status" value="1"/>
</dbReference>
<dbReference type="InterPro" id="IPR002075">
    <property type="entry name" value="NTF2_dom"/>
</dbReference>
<gene>
    <name evidence="14" type="ORF">WICMUC_005841</name>
</gene>
<dbReference type="GO" id="GO:0005634">
    <property type="term" value="C:nucleus"/>
    <property type="evidence" value="ECO:0007669"/>
    <property type="project" value="UniProtKB-SubCell"/>
</dbReference>
<dbReference type="SMART" id="SM00804">
    <property type="entry name" value="TAP_C"/>
    <property type="match status" value="1"/>
</dbReference>
<keyword evidence="15" id="KW-1185">Reference proteome</keyword>
<evidence type="ECO:0000313" key="14">
    <source>
        <dbReference type="EMBL" id="KAH3664313.1"/>
    </source>
</evidence>
<evidence type="ECO:0000256" key="4">
    <source>
        <dbReference type="ARBA" id="ARBA00022490"/>
    </source>
</evidence>
<evidence type="ECO:0000256" key="3">
    <source>
        <dbReference type="ARBA" id="ARBA00022448"/>
    </source>
</evidence>
<evidence type="ECO:0000256" key="10">
    <source>
        <dbReference type="ARBA" id="ARBA00069694"/>
    </source>
</evidence>
<evidence type="ECO:0000313" key="15">
    <source>
        <dbReference type="Proteomes" id="UP000769528"/>
    </source>
</evidence>
<feature type="domain" description="NTF2" evidence="12">
    <location>
        <begin position="298"/>
        <end position="475"/>
    </location>
</feature>
<keyword evidence="3" id="KW-0813">Transport</keyword>
<dbReference type="InterPro" id="IPR057125">
    <property type="entry name" value="NXF1/2/3/5-like_LRR"/>
</dbReference>
<evidence type="ECO:0000259" key="13">
    <source>
        <dbReference type="PROSITE" id="PS51281"/>
    </source>
</evidence>
<feature type="compositionally biased region" description="Low complexity" evidence="11">
    <location>
        <begin position="489"/>
        <end position="509"/>
    </location>
</feature>
<evidence type="ECO:0000256" key="5">
    <source>
        <dbReference type="ARBA" id="ARBA00022614"/>
    </source>
</evidence>
<dbReference type="Gene3D" id="3.10.450.50">
    <property type="match status" value="1"/>
</dbReference>
<dbReference type="InterPro" id="IPR018222">
    <property type="entry name" value="Nuclear_transport_factor_2_euk"/>
</dbReference>
<reference evidence="14" key="1">
    <citation type="journal article" date="2021" name="Open Biol.">
        <title>Shared evolutionary footprints suggest mitochondrial oxidative damage underlies multiple complex I losses in fungi.</title>
        <authorList>
            <person name="Schikora-Tamarit M.A."/>
            <person name="Marcet-Houben M."/>
            <person name="Nosek J."/>
            <person name="Gabaldon T."/>
        </authorList>
    </citation>
    <scope>NUCLEOTIDE SEQUENCE</scope>
    <source>
        <strain evidence="14">CBS6341</strain>
    </source>
</reference>
<dbReference type="InterPro" id="IPR009060">
    <property type="entry name" value="UBA-like_sf"/>
</dbReference>
<evidence type="ECO:0000259" key="12">
    <source>
        <dbReference type="PROSITE" id="PS50177"/>
    </source>
</evidence>
<dbReference type="SUPFAM" id="SSF54427">
    <property type="entry name" value="NTF2-like"/>
    <property type="match status" value="1"/>
</dbReference>
<feature type="region of interest" description="Disordered" evidence="11">
    <location>
        <begin position="1"/>
        <end position="29"/>
    </location>
</feature>
<keyword evidence="8" id="KW-0539">Nucleus</keyword>
<keyword evidence="7" id="KW-0509">mRNA transport</keyword>
<feature type="compositionally biased region" description="Low complexity" evidence="11">
    <location>
        <begin position="9"/>
        <end position="28"/>
    </location>
</feature>
<evidence type="ECO:0000256" key="2">
    <source>
        <dbReference type="ARBA" id="ARBA00009285"/>
    </source>
</evidence>
<sequence length="607" mass="68566">MSFRGGRGNNSYNNYHNNNNNRNNYNNRPDQVNELAQRSMQQNLIPVQILGWEGASKDDLVSFLSRKTRIVLLNSIIENNAVIGYVKNENEADSLVKWSGVKFAGNSLRISKKSSQETSNTIQLLKNFIKRRYDFNLKLLNLSQISNDPELQQHGAFNTISTQSKMFQALMKLASNETELIVESIDLSNNNLEDFTGITSLAFTFPKLKNLSLSNNKVSKLKSLESWKNRLKHLRELIMINNPICSDPLYKDEILKNFPKLIVLDGIIIRDETKLQNIYKLPFNKRQFFFEDEEIQNLSTQFIQNYLPLWDSNRSQLLSLYSSESQFSVSVDTSVPNDSDSNQNPFGFYIPISRNIARVSSEKIRRQRLGKGPEEIFKIFKNLPQTKHQLLTKPQNYSIESWRYQQINGFIISLHGDYEEVGIPESDANKPPSGPRRSTHLNSNSNKLAPKSFDRVFVIVPSSNGFIIASDLLSIRPHSNPQAWIEGKPQPQTSSSSLSSSASAAAAAAAPPPPPLGTAAGASVVPSGSQISSNAQPVVPNPQNDVQQGQFTPEQQIFLQKLSLQTKLNEQFTILLAQQTNWNYEESFRTFQNFQASGQIPIEAFRK</sequence>
<dbReference type="InterPro" id="IPR001611">
    <property type="entry name" value="Leu-rich_rpt"/>
</dbReference>